<dbReference type="Pfam" id="PF10798">
    <property type="entry name" value="YmgB"/>
    <property type="match status" value="1"/>
</dbReference>
<organism evidence="1 2">
    <name type="scientific">Ewingella americana (strain ATCC 33852 / DSM 4580 / CCUG 14506 / JCM 5911 / LMG 7869 / NCTC 12157 / CDC 1468-78)</name>
    <dbReference type="NCBI Taxonomy" id="910964"/>
    <lineage>
        <taxon>Bacteria</taxon>
        <taxon>Pseudomonadati</taxon>
        <taxon>Pseudomonadota</taxon>
        <taxon>Gammaproteobacteria</taxon>
        <taxon>Enterobacterales</taxon>
        <taxon>Yersiniaceae</taxon>
        <taxon>Ewingella</taxon>
    </lineage>
</organism>
<dbReference type="STRING" id="910964.GEAM_0610"/>
<evidence type="ECO:0008006" key="3">
    <source>
        <dbReference type="Google" id="ProtNLM"/>
    </source>
</evidence>
<reference evidence="1 2" key="1">
    <citation type="submission" date="2014-05" db="EMBL/GenBank/DDBJ databases">
        <title>ATOL: Assembling a taxonomically balanced genome-scale reconstruction of the evolutionary history of the Enterobacteriaceae.</title>
        <authorList>
            <person name="Plunkett G.III."/>
            <person name="Neeno-Eckwall E.C."/>
            <person name="Glasner J.D."/>
            <person name="Perna N.T."/>
        </authorList>
    </citation>
    <scope>NUCLEOTIDE SEQUENCE [LARGE SCALE GENOMIC DNA]</scope>
    <source>
        <strain evidence="1 2">ATCC 33852</strain>
    </source>
</reference>
<dbReference type="eggNOG" id="ENOG5032RTK">
    <property type="taxonomic scope" value="Bacteria"/>
</dbReference>
<gene>
    <name evidence="1" type="ORF">GEAM_0610</name>
</gene>
<dbReference type="Gene3D" id="1.20.5.5260">
    <property type="match status" value="1"/>
</dbReference>
<sequence>MQQSNSKQNLSVMDAAHFSTEVLFSEEETMGQIVVEILTAGRNLNRKALCDKLLNRIETAKSGEQEKHYLSCLQLVLERDA</sequence>
<name>A0A085GLZ1_EWIA3</name>
<proteinExistence type="predicted"/>
<dbReference type="OrthoDB" id="6420902at2"/>
<dbReference type="RefSeq" id="WP_034788079.1">
    <property type="nucleotide sequence ID" value="NZ_JMPJ01000025.1"/>
</dbReference>
<dbReference type="InterPro" id="IPR024753">
    <property type="entry name" value="AriR"/>
</dbReference>
<protein>
    <recommendedName>
        <fullName evidence="3">Biofilm development protein YmgB/AriR</fullName>
    </recommendedName>
</protein>
<comment type="caution">
    <text evidence="1">The sequence shown here is derived from an EMBL/GenBank/DDBJ whole genome shotgun (WGS) entry which is preliminary data.</text>
</comment>
<dbReference type="GeneID" id="78378955"/>
<dbReference type="Proteomes" id="UP000028640">
    <property type="component" value="Unassembled WGS sequence"/>
</dbReference>
<evidence type="ECO:0000313" key="2">
    <source>
        <dbReference type="Proteomes" id="UP000028640"/>
    </source>
</evidence>
<keyword evidence="2" id="KW-1185">Reference proteome</keyword>
<accession>A0A085GLZ1</accession>
<dbReference type="EMBL" id="JMPJ01000025">
    <property type="protein sequence ID" value="KFC84736.1"/>
    <property type="molecule type" value="Genomic_DNA"/>
</dbReference>
<dbReference type="GO" id="GO:0071468">
    <property type="term" value="P:cellular response to acidic pH"/>
    <property type="evidence" value="ECO:0007669"/>
    <property type="project" value="InterPro"/>
</dbReference>
<dbReference type="AlphaFoldDB" id="A0A085GLZ1"/>
<evidence type="ECO:0000313" key="1">
    <source>
        <dbReference type="EMBL" id="KFC84736.1"/>
    </source>
</evidence>
<dbReference type="NCBIfam" id="NF040640">
    <property type="entry name" value="YcgZ_fam"/>
    <property type="match status" value="1"/>
</dbReference>